<dbReference type="CDD" id="cd14733">
    <property type="entry name" value="BACK"/>
    <property type="match status" value="1"/>
</dbReference>
<dbReference type="InterPro" id="IPR044513">
    <property type="entry name" value="BT1/2/3/4/5"/>
</dbReference>
<dbReference type="InterPro" id="IPR011333">
    <property type="entry name" value="SKP1/BTB/POZ_sf"/>
</dbReference>
<evidence type="ECO:0000256" key="2">
    <source>
        <dbReference type="ARBA" id="ARBA00022723"/>
    </source>
</evidence>
<dbReference type="InterPro" id="IPR000197">
    <property type="entry name" value="Znf_TAZ"/>
</dbReference>
<feature type="region of interest" description="Disordered" evidence="6">
    <location>
        <begin position="1"/>
        <end position="20"/>
    </location>
</feature>
<dbReference type="SUPFAM" id="SSF54695">
    <property type="entry name" value="POZ domain"/>
    <property type="match status" value="1"/>
</dbReference>
<name>A0ABP0UDC5_9BRYO</name>
<dbReference type="PROSITE" id="PS50097">
    <property type="entry name" value="BTB"/>
    <property type="match status" value="1"/>
</dbReference>
<feature type="domain" description="BTB" evidence="7">
    <location>
        <begin position="141"/>
        <end position="209"/>
    </location>
</feature>
<keyword evidence="9" id="KW-1185">Reference proteome</keyword>
<dbReference type="PANTHER" id="PTHR46287">
    <property type="entry name" value="BTB/POZ AND TAZ DOMAIN-CONTAINING PROTEIN 3-RELATED"/>
    <property type="match status" value="1"/>
</dbReference>
<dbReference type="InterPro" id="IPR000210">
    <property type="entry name" value="BTB/POZ_dom"/>
</dbReference>
<evidence type="ECO:0000313" key="9">
    <source>
        <dbReference type="Proteomes" id="UP001497512"/>
    </source>
</evidence>
<evidence type="ECO:0000256" key="4">
    <source>
        <dbReference type="ARBA" id="ARBA00022786"/>
    </source>
</evidence>
<reference evidence="8" key="1">
    <citation type="submission" date="2024-02" db="EMBL/GenBank/DDBJ databases">
        <authorList>
            <consortium name="ELIXIR-Norway"/>
            <consortium name="Elixir Norway"/>
        </authorList>
    </citation>
    <scope>NUCLEOTIDE SEQUENCE</scope>
</reference>
<evidence type="ECO:0000256" key="5">
    <source>
        <dbReference type="ARBA" id="ARBA00022833"/>
    </source>
</evidence>
<keyword evidence="3" id="KW-0863">Zinc-finger</keyword>
<dbReference type="SMART" id="SM00225">
    <property type="entry name" value="BTB"/>
    <property type="match status" value="1"/>
</dbReference>
<dbReference type="InterPro" id="IPR035898">
    <property type="entry name" value="TAZ_dom_sf"/>
</dbReference>
<dbReference type="Gene3D" id="1.25.40.420">
    <property type="match status" value="1"/>
</dbReference>
<evidence type="ECO:0000256" key="3">
    <source>
        <dbReference type="ARBA" id="ARBA00022771"/>
    </source>
</evidence>
<evidence type="ECO:0000259" key="7">
    <source>
        <dbReference type="PROSITE" id="PS50097"/>
    </source>
</evidence>
<evidence type="ECO:0000256" key="1">
    <source>
        <dbReference type="ARBA" id="ARBA00004906"/>
    </source>
</evidence>
<dbReference type="EMBL" id="OZ019895">
    <property type="protein sequence ID" value="CAK9218457.1"/>
    <property type="molecule type" value="Genomic_DNA"/>
</dbReference>
<evidence type="ECO:0000313" key="8">
    <source>
        <dbReference type="EMBL" id="CAK9218457.1"/>
    </source>
</evidence>
<dbReference type="Gene3D" id="1.20.1020.10">
    <property type="entry name" value="TAZ domain"/>
    <property type="match status" value="1"/>
</dbReference>
<evidence type="ECO:0000256" key="6">
    <source>
        <dbReference type="SAM" id="MobiDB-lite"/>
    </source>
</evidence>
<dbReference type="PANTHER" id="PTHR46287:SF11">
    <property type="entry name" value="BTB_POZ AND TAZ DOMAIN-CONTAINING PROTEIN 4"/>
    <property type="match status" value="1"/>
</dbReference>
<keyword evidence="4" id="KW-0833">Ubl conjugation pathway</keyword>
<proteinExistence type="predicted"/>
<dbReference type="Pfam" id="PF00651">
    <property type="entry name" value="BTB"/>
    <property type="match status" value="1"/>
</dbReference>
<sequence>MEDVSSSGGLSLPSPSDSDALLLQGASSFKENVGQINQSLSDLGRQSFDQLSTPIAADTECSPSLNPQGLTVELPGLCNNVNLSSPPVPPPSPTLTPRTPTQLAFFAGPKLRQPWHITDGTTVPKEVVSTWDHVFSEGCNTDVVVCTDDGRRIAAHSMILAASSPVFRAILEDQGKRARPTVINLPGVPFHAARCFIRYIYSSRYEPAEFGEYGLILVVLGHAYMIPALKRACTQHYEHGLLNNDNVVDVLQVARLCDVPRLHLLCFRRIVSEFKVVARSEGWRAMRESDPALEQELLDAVIKADRKKQNNIQKLEGDKVYEQLHDAMEALVHICRDGCETIGPHNKPLDEKKQGGCKFVACKGLESLVRHFACCKLKVAGGCVHCKRMWQLLELHSRMCLESTNCKVPLCRHFKEQVGQQQASKKEEMRWKMIVSKVRLAKTATSTFSLAAVSAELDQVT</sequence>
<accession>A0ABP0UDC5</accession>
<dbReference type="SMART" id="SM00551">
    <property type="entry name" value="ZnF_TAZ"/>
    <property type="match status" value="1"/>
</dbReference>
<dbReference type="Gene3D" id="3.30.710.10">
    <property type="entry name" value="Potassium Channel Kv1.1, Chain A"/>
    <property type="match status" value="1"/>
</dbReference>
<dbReference type="Pfam" id="PF02135">
    <property type="entry name" value="zf-TAZ"/>
    <property type="match status" value="1"/>
</dbReference>
<dbReference type="SUPFAM" id="SSF57933">
    <property type="entry name" value="TAZ domain"/>
    <property type="match status" value="1"/>
</dbReference>
<protein>
    <recommendedName>
        <fullName evidence="7">BTB domain-containing protein</fullName>
    </recommendedName>
</protein>
<keyword evidence="5" id="KW-0862">Zinc</keyword>
<organism evidence="8 9">
    <name type="scientific">Sphagnum troendelagicum</name>
    <dbReference type="NCBI Taxonomy" id="128251"/>
    <lineage>
        <taxon>Eukaryota</taxon>
        <taxon>Viridiplantae</taxon>
        <taxon>Streptophyta</taxon>
        <taxon>Embryophyta</taxon>
        <taxon>Bryophyta</taxon>
        <taxon>Sphagnophytina</taxon>
        <taxon>Sphagnopsida</taxon>
        <taxon>Sphagnales</taxon>
        <taxon>Sphagnaceae</taxon>
        <taxon>Sphagnum</taxon>
    </lineage>
</organism>
<keyword evidence="2" id="KW-0479">Metal-binding</keyword>
<comment type="pathway">
    <text evidence="1">Protein modification; protein ubiquitination.</text>
</comment>
<gene>
    <name evidence="8" type="ORF">CSSPTR1EN2_LOCUS13994</name>
</gene>
<dbReference type="Proteomes" id="UP001497512">
    <property type="component" value="Chromosome 3"/>
</dbReference>